<gene>
    <name evidence="3" type="ORF">E6B08_15030</name>
</gene>
<name>A0A4D6XD98_PSEPU</name>
<evidence type="ECO:0000259" key="2">
    <source>
        <dbReference type="PROSITE" id="PS51186"/>
    </source>
</evidence>
<organism evidence="3 4">
    <name type="scientific">Pseudomonas putida</name>
    <name type="common">Arthrobacter siderocapsulatus</name>
    <dbReference type="NCBI Taxonomy" id="303"/>
    <lineage>
        <taxon>Bacteria</taxon>
        <taxon>Pseudomonadati</taxon>
        <taxon>Pseudomonadota</taxon>
        <taxon>Gammaproteobacteria</taxon>
        <taxon>Pseudomonadales</taxon>
        <taxon>Pseudomonadaceae</taxon>
        <taxon>Pseudomonas</taxon>
    </lineage>
</organism>
<dbReference type="InterPro" id="IPR000182">
    <property type="entry name" value="GNAT_dom"/>
</dbReference>
<proteinExistence type="predicted"/>
<dbReference type="InterPro" id="IPR038740">
    <property type="entry name" value="BioF2-like_GNAT_dom"/>
</dbReference>
<dbReference type="AlphaFoldDB" id="A0A4D6XD98"/>
<dbReference type="GO" id="GO:0016747">
    <property type="term" value="F:acyltransferase activity, transferring groups other than amino-acyl groups"/>
    <property type="evidence" value="ECO:0007669"/>
    <property type="project" value="InterPro"/>
</dbReference>
<dbReference type="OrthoDB" id="6984285at2"/>
<dbReference type="Proteomes" id="UP000298551">
    <property type="component" value="Chromosome"/>
</dbReference>
<evidence type="ECO:0000256" key="1">
    <source>
        <dbReference type="SAM" id="MobiDB-lite"/>
    </source>
</evidence>
<dbReference type="Pfam" id="PF13480">
    <property type="entry name" value="Acetyltransf_6"/>
    <property type="match status" value="1"/>
</dbReference>
<dbReference type="RefSeq" id="WP_136914757.1">
    <property type="nucleotide sequence ID" value="NZ_CP039371.1"/>
</dbReference>
<dbReference type="SUPFAM" id="SSF55729">
    <property type="entry name" value="Acyl-CoA N-acyltransferases (Nat)"/>
    <property type="match status" value="1"/>
</dbReference>
<feature type="region of interest" description="Disordered" evidence="1">
    <location>
        <begin position="360"/>
        <end position="385"/>
    </location>
</feature>
<feature type="domain" description="N-acetyltransferase" evidence="2">
    <location>
        <begin position="193"/>
        <end position="349"/>
    </location>
</feature>
<dbReference type="PROSITE" id="PS51186">
    <property type="entry name" value="GNAT"/>
    <property type="match status" value="1"/>
</dbReference>
<evidence type="ECO:0000313" key="4">
    <source>
        <dbReference type="Proteomes" id="UP000298551"/>
    </source>
</evidence>
<evidence type="ECO:0000313" key="3">
    <source>
        <dbReference type="EMBL" id="QCI12600.1"/>
    </source>
</evidence>
<protein>
    <submittedName>
        <fullName evidence="3">GNAT family N-acetyltransferase</fullName>
    </submittedName>
</protein>
<reference evidence="4" key="1">
    <citation type="submission" date="2019-04" db="EMBL/GenBank/DDBJ databases">
        <title>Genome sequence of Pseudomonas putida 1290, an auxin catabolizing strain.</title>
        <authorList>
            <person name="Laird T.S."/>
            <person name="Leveau J.H.J."/>
        </authorList>
    </citation>
    <scope>NUCLEOTIDE SEQUENCE [LARGE SCALE GENOMIC DNA]</scope>
    <source>
        <strain evidence="4">1290</strain>
    </source>
</reference>
<sequence>MALRLSWCASLRTPGFPAAEYEALRQRLPDSTPFNHLAWLHAAEAALAPGQQLQVLLGYQGDRLCLCLPLVRAREPFGPLHVPVVRHLGYPLADRIALLIDLPLAYASRVLTTIRQQLPHALLQLSEVPGEADGWLRQWAAQSSMFERRLTCSVPVHRISEADRQEISGDPRYKLRRARKRIKACGAQVRRVIASPDNIEALLDAVSAVEAASWKGDDEVGIFSGDQRRQWMYQAFTALAAEGLVCLVLLELEGRCISYRLGLLERGRVYDYNLAFVPEYRDLGSGRVLLEEFIHWGLDEGWSWVDASRVSLSNSSHQLHERMTECCEQWRLSCYSWRLDGLLLGLALRTWQKVKPRLRKGTPAESQAPIPQQESPNAIPGHSQR</sequence>
<dbReference type="Gene3D" id="3.40.630.30">
    <property type="match status" value="1"/>
</dbReference>
<dbReference type="InterPro" id="IPR016181">
    <property type="entry name" value="Acyl_CoA_acyltransferase"/>
</dbReference>
<dbReference type="EMBL" id="CP039371">
    <property type="protein sequence ID" value="QCI12600.1"/>
    <property type="molecule type" value="Genomic_DNA"/>
</dbReference>
<keyword evidence="3" id="KW-0808">Transferase</keyword>
<accession>A0A4D6XD98</accession>